<reference evidence="1" key="1">
    <citation type="submission" date="2016-07" db="EMBL/GenBank/DDBJ databases">
        <authorList>
            <person name="Bretaudeau A."/>
        </authorList>
    </citation>
    <scope>NUCLEOTIDE SEQUENCE</scope>
    <source>
        <strain evidence="1">Rice</strain>
        <tissue evidence="1">Whole body</tissue>
    </source>
</reference>
<organism evidence="1">
    <name type="scientific">Spodoptera frugiperda</name>
    <name type="common">Fall armyworm</name>
    <dbReference type="NCBI Taxonomy" id="7108"/>
    <lineage>
        <taxon>Eukaryota</taxon>
        <taxon>Metazoa</taxon>
        <taxon>Ecdysozoa</taxon>
        <taxon>Arthropoda</taxon>
        <taxon>Hexapoda</taxon>
        <taxon>Insecta</taxon>
        <taxon>Pterygota</taxon>
        <taxon>Neoptera</taxon>
        <taxon>Endopterygota</taxon>
        <taxon>Lepidoptera</taxon>
        <taxon>Glossata</taxon>
        <taxon>Ditrysia</taxon>
        <taxon>Noctuoidea</taxon>
        <taxon>Noctuidae</taxon>
        <taxon>Amphipyrinae</taxon>
        <taxon>Spodoptera</taxon>
    </lineage>
</organism>
<evidence type="ECO:0000313" key="1">
    <source>
        <dbReference type="EMBL" id="SOQ45433.1"/>
    </source>
</evidence>
<gene>
    <name evidence="1" type="ORF">SFRICE_004262</name>
</gene>
<name>A0A2H1VX91_SPOFR</name>
<dbReference type="EMBL" id="ODYU01004997">
    <property type="protein sequence ID" value="SOQ45433.1"/>
    <property type="molecule type" value="Genomic_DNA"/>
</dbReference>
<proteinExistence type="predicted"/>
<dbReference type="AlphaFoldDB" id="A0A2H1VX91"/>
<sequence length="351" mass="38609">MGRRLAAISLGSYRRPNSPIPNLPNPRTTTLKFLTPKKAGNALVTPLVFQVSMGGGDCLQSDMLLCYVAVDAFGFHQSYLLLSTGGNGLSLTMKQNDLSLFFLRGENHLMTFLALGEARGSVRLLLTKNHPVPSPAFRTGAPVNPLVYGNRLTLYYMGLITQIVKSTDIPPTRTKRFASSFLVRTAREWNSLPESVFPDGYNLGVFKARVNRGKNHLMTSLILGEARGSVRLLLTKNHPVPTPAFRTGAPGKARGGVRLLLTKNHPVPTPAFRTRAPVNPLGSPQFRIRHQPYWAPSVVISHPLAQSASSFLMRTGREWNSLPESVFPDGYNLGVFKARVNRLLMGRRAPS</sequence>
<accession>A0A2H1VX91</accession>
<protein>
    <submittedName>
        <fullName evidence="1">SFRICE_004262</fullName>
    </submittedName>
</protein>